<evidence type="ECO:0000313" key="5">
    <source>
        <dbReference type="Proteomes" id="UP000069773"/>
    </source>
</evidence>
<protein>
    <submittedName>
        <fullName evidence="4">TNT domain-containing protein</fullName>
    </submittedName>
</protein>
<proteinExistence type="predicted"/>
<keyword evidence="5" id="KW-1185">Reference proteome</keyword>
<dbReference type="GO" id="GO:0050135">
    <property type="term" value="F:NADP+ nucleosidase activity"/>
    <property type="evidence" value="ECO:0007669"/>
    <property type="project" value="InterPro"/>
</dbReference>
<dbReference type="Proteomes" id="UP000069773">
    <property type="component" value="Unassembled WGS sequence"/>
</dbReference>
<dbReference type="Pfam" id="PF14021">
    <property type="entry name" value="TNT"/>
    <property type="match status" value="1"/>
</dbReference>
<organism evidence="4 6">
    <name type="scientific">Mycolicibacterium novocastrense</name>
    <name type="common">Mycobacterium novocastrense</name>
    <dbReference type="NCBI Taxonomy" id="59813"/>
    <lineage>
        <taxon>Bacteria</taxon>
        <taxon>Bacillati</taxon>
        <taxon>Actinomycetota</taxon>
        <taxon>Actinomycetes</taxon>
        <taxon>Mycobacteriales</taxon>
        <taxon>Mycobacteriaceae</taxon>
        <taxon>Mycolicibacterium</taxon>
    </lineage>
</organism>
<dbReference type="PANTHER" id="PTHR42059:SF1">
    <property type="entry name" value="TNT DOMAIN-CONTAINING PROTEIN"/>
    <property type="match status" value="1"/>
</dbReference>
<reference evidence="3 5" key="1">
    <citation type="journal article" date="2016" name="Genome Announc.">
        <title>Draft Genome Sequences of Five Rapidly Growing Mycobacterium Species, M. thermoresistibile, M. fortuitum subsp. acetamidolyticum, M. canariasense, M. brisbanense, and M. novocastrense.</title>
        <authorList>
            <person name="Katahira K."/>
            <person name="Ogura Y."/>
            <person name="Gotoh Y."/>
            <person name="Hayashi T."/>
        </authorList>
    </citation>
    <scope>NUCLEOTIDE SEQUENCE [LARGE SCALE GENOMIC DNA]</scope>
    <source>
        <strain evidence="3 5">JCM18114</strain>
    </source>
</reference>
<evidence type="ECO:0000256" key="1">
    <source>
        <dbReference type="SAM" id="MobiDB-lite"/>
    </source>
</evidence>
<dbReference type="EMBL" id="JACKTI010000066">
    <property type="protein sequence ID" value="MCV7026521.1"/>
    <property type="molecule type" value="Genomic_DNA"/>
</dbReference>
<dbReference type="InterPro" id="IPR025331">
    <property type="entry name" value="TNT"/>
</dbReference>
<dbReference type="InterPro" id="IPR053024">
    <property type="entry name" value="Fungal_surface_NADase"/>
</dbReference>
<feature type="region of interest" description="Disordered" evidence="1">
    <location>
        <begin position="379"/>
        <end position="413"/>
    </location>
</feature>
<evidence type="ECO:0000313" key="4">
    <source>
        <dbReference type="EMBL" id="MCV7026521.1"/>
    </source>
</evidence>
<evidence type="ECO:0000259" key="2">
    <source>
        <dbReference type="Pfam" id="PF14021"/>
    </source>
</evidence>
<name>A0AAW5SSU7_MYCNV</name>
<feature type="compositionally biased region" description="Basic and acidic residues" evidence="1">
    <location>
        <begin position="184"/>
        <end position="193"/>
    </location>
</feature>
<evidence type="ECO:0000313" key="6">
    <source>
        <dbReference type="Proteomes" id="UP001207528"/>
    </source>
</evidence>
<dbReference type="Proteomes" id="UP001207528">
    <property type="component" value="Unassembled WGS sequence"/>
</dbReference>
<feature type="domain" description="TNT" evidence="2">
    <location>
        <begin position="458"/>
        <end position="556"/>
    </location>
</feature>
<reference evidence="4" key="2">
    <citation type="submission" date="2020-07" db="EMBL/GenBank/DDBJ databases">
        <authorList>
            <person name="Pettersson B.M.F."/>
            <person name="Behra P.R.K."/>
            <person name="Ramesh M."/>
            <person name="Das S."/>
            <person name="Dasgupta S."/>
            <person name="Kirsebom L.A."/>
        </authorList>
    </citation>
    <scope>NUCLEOTIDE SEQUENCE</scope>
    <source>
        <strain evidence="4">DSM 44203</strain>
    </source>
</reference>
<reference evidence="4" key="3">
    <citation type="journal article" date="2022" name="BMC Genomics">
        <title>Comparative genome analysis of mycobacteria focusing on tRNA and non-coding RNA.</title>
        <authorList>
            <person name="Behra P.R.K."/>
            <person name="Pettersson B.M.F."/>
            <person name="Ramesh M."/>
            <person name="Das S."/>
            <person name="Dasgupta S."/>
            <person name="Kirsebom L.A."/>
        </authorList>
    </citation>
    <scope>NUCLEOTIDE SEQUENCE</scope>
    <source>
        <strain evidence="4">DSM 44203</strain>
    </source>
</reference>
<dbReference type="PANTHER" id="PTHR42059">
    <property type="entry name" value="TNT DOMAIN-CONTAINING PROTEIN"/>
    <property type="match status" value="1"/>
</dbReference>
<feature type="compositionally biased region" description="Pro residues" evidence="1">
    <location>
        <begin position="398"/>
        <end position="413"/>
    </location>
</feature>
<dbReference type="RefSeq" id="WP_067388271.1">
    <property type="nucleotide sequence ID" value="NZ_BCTA01000023.1"/>
</dbReference>
<evidence type="ECO:0000313" key="3">
    <source>
        <dbReference type="EMBL" id="GAT08484.1"/>
    </source>
</evidence>
<sequence length="557" mass="59101">MALSLGELKQWPPEIADVAQAAREAADNHTGSAEFYRSLITVSTWEGQGAEAAKSAMTATAADHEAVADNLGAAAQRMENVHRDAEALAETIKGILDDAAAQPAVGIDESTNQVIPPDTSHMTDEYAAQVAAKVTDLRERIADALADGERIDTELAGAITAASGERVVKTAGSLEDMLLPATGGRRDEPKPDEQSSTPKNLDEALDRIAEPGQPAQPVRLDPAAVEQFKDLARETMLHSGVPPEQIEQRLDAMVAAAQKPLTPAKTPVRDAMPKPSFEDGFADGWFGTEESIKNLIGANGLEDLKESWTDLAKGTWERVTNPIDSMKEDIEHLTKYPGHYLGEVAGSTALTAPSAMFGGEAALAARAIPDDVIDMPSHTGTVEHSTPLGPVTSEHPGSLPPDIPAARPLPPDSPLFDGYEPIPPGPQFTNADGSLIYPDEDLESKPYAVPGTVIPEAQLPAGTELGRFGSPFGAYLAPEGTPFAELSLPMESAAKPYYRYVVDDPTALPPGWSIEQSQVAPWFHQPGGGTQFRIIAPPGERATTQDLVDSGFLKEIG</sequence>
<comment type="caution">
    <text evidence="4">The sequence shown here is derived from an EMBL/GenBank/DDBJ whole genome shotgun (WGS) entry which is preliminary data.</text>
</comment>
<dbReference type="EMBL" id="BCTA01000023">
    <property type="protein sequence ID" value="GAT08484.1"/>
    <property type="molecule type" value="Genomic_DNA"/>
</dbReference>
<accession>A0AAW5SSU7</accession>
<gene>
    <name evidence="4" type="ORF">H7I77_24720</name>
    <name evidence="3" type="ORF">RMCN_1617</name>
</gene>
<dbReference type="AlphaFoldDB" id="A0AAW5SSU7"/>
<feature type="region of interest" description="Disordered" evidence="1">
    <location>
        <begin position="177"/>
        <end position="199"/>
    </location>
</feature>